<reference evidence="3" key="1">
    <citation type="submission" date="2021-01" db="EMBL/GenBank/DDBJ databases">
        <authorList>
            <person name="Corre E."/>
            <person name="Pelletier E."/>
            <person name="Niang G."/>
            <person name="Scheremetjew M."/>
            <person name="Finn R."/>
            <person name="Kale V."/>
            <person name="Holt S."/>
            <person name="Cochrane G."/>
            <person name="Meng A."/>
            <person name="Brown T."/>
            <person name="Cohen L."/>
        </authorList>
    </citation>
    <scope>NUCLEOTIDE SEQUENCE</scope>
    <source>
        <strain evidence="3">CCCM811</strain>
    </source>
</reference>
<evidence type="ECO:0000256" key="1">
    <source>
        <dbReference type="SAM" id="Phobius"/>
    </source>
</evidence>
<gene>
    <name evidence="3" type="ORF">LGLO00237_LOCUS25366</name>
</gene>
<keyword evidence="1" id="KW-1133">Transmembrane helix</keyword>
<proteinExistence type="predicted"/>
<keyword evidence="2" id="KW-0732">Signal</keyword>
<evidence type="ECO:0000313" key="3">
    <source>
        <dbReference type="EMBL" id="CAE0673661.1"/>
    </source>
</evidence>
<dbReference type="AlphaFoldDB" id="A0A7S3Z6V7"/>
<organism evidence="3">
    <name type="scientific">Lotharella globosa</name>
    <dbReference type="NCBI Taxonomy" id="91324"/>
    <lineage>
        <taxon>Eukaryota</taxon>
        <taxon>Sar</taxon>
        <taxon>Rhizaria</taxon>
        <taxon>Cercozoa</taxon>
        <taxon>Chlorarachniophyceae</taxon>
        <taxon>Lotharella</taxon>
    </lineage>
</organism>
<name>A0A7S3Z6V7_9EUKA</name>
<evidence type="ECO:0000256" key="2">
    <source>
        <dbReference type="SAM" id="SignalP"/>
    </source>
</evidence>
<keyword evidence="1" id="KW-0812">Transmembrane</keyword>
<sequence>MNNFSCLWLLVAVSAGTPNGRSPARLIGDVFLSCLGVIGLRYGNTHILTLFISFMYVEAFISAVALSTMLDFTSFIAKLGVCNGASHVQASLMSTWFSPAH</sequence>
<keyword evidence="1" id="KW-0472">Membrane</keyword>
<protein>
    <submittedName>
        <fullName evidence="3">Uncharacterized protein</fullName>
    </submittedName>
</protein>
<feature type="transmembrane region" description="Helical" evidence="1">
    <location>
        <begin position="47"/>
        <end position="70"/>
    </location>
</feature>
<feature type="signal peptide" evidence="2">
    <location>
        <begin position="1"/>
        <end position="15"/>
    </location>
</feature>
<feature type="chain" id="PRO_5031158822" evidence="2">
    <location>
        <begin position="16"/>
        <end position="101"/>
    </location>
</feature>
<dbReference type="EMBL" id="HBIV01035506">
    <property type="protein sequence ID" value="CAE0673661.1"/>
    <property type="molecule type" value="Transcribed_RNA"/>
</dbReference>
<accession>A0A7S3Z6V7</accession>